<evidence type="ECO:0000313" key="2">
    <source>
        <dbReference type="EMBL" id="KAK9702267.1"/>
    </source>
</evidence>
<reference evidence="2 3" key="1">
    <citation type="journal article" date="2024" name="BMC Genomics">
        <title>De novo assembly and annotation of Popillia japonica's genome with initial clues to its potential as an invasive pest.</title>
        <authorList>
            <person name="Cucini C."/>
            <person name="Boschi S."/>
            <person name="Funari R."/>
            <person name="Cardaioli E."/>
            <person name="Iannotti N."/>
            <person name="Marturano G."/>
            <person name="Paoli F."/>
            <person name="Bruttini M."/>
            <person name="Carapelli A."/>
            <person name="Frati F."/>
            <person name="Nardi F."/>
        </authorList>
    </citation>
    <scope>NUCLEOTIDE SEQUENCE [LARGE SCALE GENOMIC DNA]</scope>
    <source>
        <strain evidence="2">DMR45628</strain>
    </source>
</reference>
<comment type="caution">
    <text evidence="2">The sequence shown here is derived from an EMBL/GenBank/DDBJ whole genome shotgun (WGS) entry which is preliminary data.</text>
</comment>
<accession>A0AAW1JG93</accession>
<dbReference type="Pfam" id="PF16087">
    <property type="entry name" value="DUF4817"/>
    <property type="match status" value="1"/>
</dbReference>
<name>A0AAW1JG93_POPJA</name>
<gene>
    <name evidence="2" type="ORF">QE152_g30102</name>
</gene>
<proteinExistence type="predicted"/>
<dbReference type="EMBL" id="JASPKY010000396">
    <property type="protein sequence ID" value="KAK9702267.1"/>
    <property type="molecule type" value="Genomic_DNA"/>
</dbReference>
<feature type="domain" description="DUF4817" evidence="1">
    <location>
        <begin position="6"/>
        <end position="38"/>
    </location>
</feature>
<evidence type="ECO:0000313" key="3">
    <source>
        <dbReference type="Proteomes" id="UP001458880"/>
    </source>
</evidence>
<keyword evidence="3" id="KW-1185">Reference proteome</keyword>
<sequence length="87" mass="10018">MKTLLAAKVYAEKYPDREHPRKEVFERLLNRFQATGNVAYEKVMITKSITDNEDNKMEILQSVIENPNTSTTCICTNTYMKGTLIDV</sequence>
<organism evidence="2 3">
    <name type="scientific">Popillia japonica</name>
    <name type="common">Japanese beetle</name>
    <dbReference type="NCBI Taxonomy" id="7064"/>
    <lineage>
        <taxon>Eukaryota</taxon>
        <taxon>Metazoa</taxon>
        <taxon>Ecdysozoa</taxon>
        <taxon>Arthropoda</taxon>
        <taxon>Hexapoda</taxon>
        <taxon>Insecta</taxon>
        <taxon>Pterygota</taxon>
        <taxon>Neoptera</taxon>
        <taxon>Endopterygota</taxon>
        <taxon>Coleoptera</taxon>
        <taxon>Polyphaga</taxon>
        <taxon>Scarabaeiformia</taxon>
        <taxon>Scarabaeidae</taxon>
        <taxon>Rutelinae</taxon>
        <taxon>Popillia</taxon>
    </lineage>
</organism>
<dbReference type="AlphaFoldDB" id="A0AAW1JG93"/>
<dbReference type="Proteomes" id="UP001458880">
    <property type="component" value="Unassembled WGS sequence"/>
</dbReference>
<evidence type="ECO:0000259" key="1">
    <source>
        <dbReference type="Pfam" id="PF16087"/>
    </source>
</evidence>
<dbReference type="InterPro" id="IPR032135">
    <property type="entry name" value="DUF4817"/>
</dbReference>
<protein>
    <submittedName>
        <fullName evidence="2">Helix-turn-helix domain (DUF4817)</fullName>
    </submittedName>
</protein>